<sequence length="134" mass="14232">MGHTTPSPTPRIKAAAVVVAAEALALVAFGVLDLRDMHPDRAVLAVGTSIFFFAYAGLQLLAARGLLRLSSWARGPLAFTQLIQLGLAWNLRDANPTVAAVFAIAAALVMWCLFSPATNRLFAEVDAEARASQQ</sequence>
<dbReference type="RefSeq" id="WP_139106470.1">
    <property type="nucleotide sequence ID" value="NZ_VDFR01000090.1"/>
</dbReference>
<name>A0A5C4MDP0_9ACTN</name>
<keyword evidence="1" id="KW-0812">Transmembrane</keyword>
<dbReference type="Proteomes" id="UP000306740">
    <property type="component" value="Unassembled WGS sequence"/>
</dbReference>
<evidence type="ECO:0000256" key="1">
    <source>
        <dbReference type="SAM" id="Phobius"/>
    </source>
</evidence>
<proteinExistence type="predicted"/>
<dbReference type="EMBL" id="VDFR01000090">
    <property type="protein sequence ID" value="TNC42894.1"/>
    <property type="molecule type" value="Genomic_DNA"/>
</dbReference>
<keyword evidence="1" id="KW-1133">Transmembrane helix</keyword>
<feature type="transmembrane region" description="Helical" evidence="1">
    <location>
        <begin position="12"/>
        <end position="32"/>
    </location>
</feature>
<evidence type="ECO:0000313" key="4">
    <source>
        <dbReference type="Proteomes" id="UP000306740"/>
    </source>
</evidence>
<evidence type="ECO:0000313" key="3">
    <source>
        <dbReference type="EMBL" id="TNC42894.1"/>
    </source>
</evidence>
<accession>A0A5C4MDP0</accession>
<organism evidence="2 4">
    <name type="scientific">Mumia zhuanghuii</name>
    <dbReference type="NCBI Taxonomy" id="2585211"/>
    <lineage>
        <taxon>Bacteria</taxon>
        <taxon>Bacillati</taxon>
        <taxon>Actinomycetota</taxon>
        <taxon>Actinomycetes</taxon>
        <taxon>Propionibacteriales</taxon>
        <taxon>Nocardioidaceae</taxon>
        <taxon>Mumia</taxon>
    </lineage>
</organism>
<gene>
    <name evidence="3" type="ORF">FHE65_19835</name>
    <name evidence="2" type="ORF">FHE65_23955</name>
</gene>
<protein>
    <recommendedName>
        <fullName evidence="5">Integral membrane protein</fullName>
    </recommendedName>
</protein>
<dbReference type="AlphaFoldDB" id="A0A5C4MDP0"/>
<evidence type="ECO:0000313" key="2">
    <source>
        <dbReference type="EMBL" id="TNC39184.1"/>
    </source>
</evidence>
<reference evidence="2 4" key="1">
    <citation type="submission" date="2019-05" db="EMBL/GenBank/DDBJ databases">
        <title>Mumia sp. nov., isolated from the intestinal contents of plateau pika (Ochotona curzoniae) in the Qinghai-Tibet plateau of China.</title>
        <authorList>
            <person name="Tian Z."/>
        </authorList>
    </citation>
    <scope>NUCLEOTIDE SEQUENCE [LARGE SCALE GENOMIC DNA]</scope>
    <source>
        <strain evidence="4">527</strain>
        <strain evidence="2">Z527</strain>
    </source>
</reference>
<feature type="transmembrane region" description="Helical" evidence="1">
    <location>
        <begin position="44"/>
        <end position="63"/>
    </location>
</feature>
<dbReference type="EMBL" id="VDFR01000115">
    <property type="protein sequence ID" value="TNC39184.1"/>
    <property type="molecule type" value="Genomic_DNA"/>
</dbReference>
<feature type="transmembrane region" description="Helical" evidence="1">
    <location>
        <begin position="97"/>
        <end position="114"/>
    </location>
</feature>
<keyword evidence="1" id="KW-0472">Membrane</keyword>
<comment type="caution">
    <text evidence="2">The sequence shown here is derived from an EMBL/GenBank/DDBJ whole genome shotgun (WGS) entry which is preliminary data.</text>
</comment>
<evidence type="ECO:0008006" key="5">
    <source>
        <dbReference type="Google" id="ProtNLM"/>
    </source>
</evidence>